<dbReference type="Pfam" id="PF06293">
    <property type="entry name" value="Kdo"/>
    <property type="match status" value="1"/>
</dbReference>
<evidence type="ECO:0000313" key="2">
    <source>
        <dbReference type="Proteomes" id="UP001167871"/>
    </source>
</evidence>
<name>A0ABT7X360_9BACE</name>
<comment type="caution">
    <text evidence="1">The sequence shown here is derived from an EMBL/GenBank/DDBJ whole genome shotgun (WGS) entry which is preliminary data.</text>
</comment>
<dbReference type="Proteomes" id="UP001167871">
    <property type="component" value="Unassembled WGS sequence"/>
</dbReference>
<reference evidence="1" key="1">
    <citation type="submission" date="2023-06" db="EMBL/GenBank/DDBJ databases">
        <authorList>
            <person name="Zeman M."/>
            <person name="Kubasova T."/>
            <person name="Jahodarova E."/>
            <person name="Nykrynova M."/>
            <person name="Rychlik I."/>
        </authorList>
    </citation>
    <scope>NUCLEOTIDE SEQUENCE</scope>
    <source>
        <strain evidence="1">84_SSukc20</strain>
    </source>
</reference>
<accession>A0ABT7X360</accession>
<proteinExistence type="predicted"/>
<reference evidence="1" key="2">
    <citation type="submission" date="2024-05" db="EMBL/GenBank/DDBJ databases">
        <title>Identification and characterization of horizontal gene transfer across gut microbiota members of farm animals based on homology search.</title>
        <authorList>
            <person name="Schwarzerova J."/>
            <person name="Nykrynova M."/>
            <person name="Jureckova K."/>
            <person name="Cejkova D."/>
            <person name="Rychlik I."/>
        </authorList>
    </citation>
    <scope>NUCLEOTIDE SEQUENCE</scope>
    <source>
        <strain evidence="1">84_SSukc20</strain>
    </source>
</reference>
<dbReference type="EMBL" id="JAUEII010000005">
    <property type="protein sequence ID" value="MDN0048515.1"/>
    <property type="molecule type" value="Genomic_DNA"/>
</dbReference>
<keyword evidence="1" id="KW-0808">Transferase</keyword>
<keyword evidence="1" id="KW-0418">Kinase</keyword>
<dbReference type="GO" id="GO:0016301">
    <property type="term" value="F:kinase activity"/>
    <property type="evidence" value="ECO:0007669"/>
    <property type="project" value="UniProtKB-KW"/>
</dbReference>
<gene>
    <name evidence="1" type="ORF">QVO10_03785</name>
</gene>
<dbReference type="InterPro" id="IPR011009">
    <property type="entry name" value="Kinase-like_dom_sf"/>
</dbReference>
<organism evidence="1 2">
    <name type="scientific">Bacteroides gallinaceum</name>
    <dbReference type="NCBI Taxonomy" id="1462571"/>
    <lineage>
        <taxon>Bacteria</taxon>
        <taxon>Pseudomonadati</taxon>
        <taxon>Bacteroidota</taxon>
        <taxon>Bacteroidia</taxon>
        <taxon>Bacteroidales</taxon>
        <taxon>Bacteroidaceae</taxon>
        <taxon>Bacteroides</taxon>
    </lineage>
</organism>
<keyword evidence="2" id="KW-1185">Reference proteome</keyword>
<protein>
    <submittedName>
        <fullName evidence="1">Lipopolysaccharide kinase InaA family protein</fullName>
    </submittedName>
</protein>
<dbReference type="SUPFAM" id="SSF56112">
    <property type="entry name" value="Protein kinase-like (PK-like)"/>
    <property type="match status" value="1"/>
</dbReference>
<sequence length="256" mass="29614">MSLFNHQTLVLHPDFAGLEDFMISLPDRFLHDEGVVIHNGRNQLRRITYQGADYVVKAFRRPNLVNRFVYGVLRPSKAKRSYDHALLFQQIGVGTPQPVGYMNIRKGLLFDRSYYVTLASTCPYRYEDLFHRHFDYEEEVLRAVGRVTALLHNHGYAHKDYGRANILFEKTPEGIRLDIVDLNRLAIGPLDMKAGCKNLERLPATPAMHRIIAEEYAKARGFDAGECYRLMVAYRSTQPGKEEKEIEALKHYKEKI</sequence>
<dbReference type="RefSeq" id="WP_022039007.1">
    <property type="nucleotide sequence ID" value="NZ_JACJJF010000015.1"/>
</dbReference>
<evidence type="ECO:0000313" key="1">
    <source>
        <dbReference type="EMBL" id="MDN0048515.1"/>
    </source>
</evidence>